<dbReference type="InterPro" id="IPR029057">
    <property type="entry name" value="PRTase-like"/>
</dbReference>
<gene>
    <name evidence="2" type="ORF">UV09_C0008G0040</name>
</gene>
<evidence type="ECO:0000259" key="1">
    <source>
        <dbReference type="Pfam" id="PF00156"/>
    </source>
</evidence>
<dbReference type="GO" id="GO:0016301">
    <property type="term" value="F:kinase activity"/>
    <property type="evidence" value="ECO:0007669"/>
    <property type="project" value="UniProtKB-KW"/>
</dbReference>
<dbReference type="GO" id="GO:0005737">
    <property type="term" value="C:cytoplasm"/>
    <property type="evidence" value="ECO:0007669"/>
    <property type="project" value="TreeGrafter"/>
</dbReference>
<dbReference type="InterPro" id="IPR005946">
    <property type="entry name" value="Rib-P_diPkinase"/>
</dbReference>
<dbReference type="GO" id="GO:0000287">
    <property type="term" value="F:magnesium ion binding"/>
    <property type="evidence" value="ECO:0007669"/>
    <property type="project" value="InterPro"/>
</dbReference>
<dbReference type="GO" id="GO:0004749">
    <property type="term" value="F:ribose phosphate diphosphokinase activity"/>
    <property type="evidence" value="ECO:0007669"/>
    <property type="project" value="TreeGrafter"/>
</dbReference>
<accession>A0A0G0ZEU2</accession>
<dbReference type="GO" id="GO:0006164">
    <property type="term" value="P:purine nucleotide biosynthetic process"/>
    <property type="evidence" value="ECO:0007669"/>
    <property type="project" value="TreeGrafter"/>
</dbReference>
<dbReference type="AlphaFoldDB" id="A0A0G0ZEU2"/>
<dbReference type="InterPro" id="IPR000836">
    <property type="entry name" value="PRTase_dom"/>
</dbReference>
<dbReference type="Pfam" id="PF00156">
    <property type="entry name" value="Pribosyltran"/>
    <property type="match status" value="1"/>
</dbReference>
<protein>
    <submittedName>
        <fullName evidence="2">Ribose-phosphate pyrophosphokinase</fullName>
    </submittedName>
</protein>
<dbReference type="PANTHER" id="PTHR10210:SF41">
    <property type="entry name" value="RIBOSE-PHOSPHATE PYROPHOSPHOKINASE 1, CHLOROPLASTIC"/>
    <property type="match status" value="1"/>
</dbReference>
<comment type="caution">
    <text evidence="2">The sequence shown here is derived from an EMBL/GenBank/DDBJ whole genome shotgun (WGS) entry which is preliminary data.</text>
</comment>
<dbReference type="SUPFAM" id="SSF53271">
    <property type="entry name" value="PRTase-like"/>
    <property type="match status" value="1"/>
</dbReference>
<evidence type="ECO:0000313" key="3">
    <source>
        <dbReference type="Proteomes" id="UP000034320"/>
    </source>
</evidence>
<dbReference type="Gene3D" id="3.40.50.2020">
    <property type="match status" value="1"/>
</dbReference>
<dbReference type="CDD" id="cd06223">
    <property type="entry name" value="PRTases_typeI"/>
    <property type="match status" value="1"/>
</dbReference>
<evidence type="ECO:0000313" key="2">
    <source>
        <dbReference type="EMBL" id="KKS47174.1"/>
    </source>
</evidence>
<name>A0A0G0ZEU2_9BACT</name>
<reference evidence="2 3" key="1">
    <citation type="journal article" date="2015" name="Nature">
        <title>rRNA introns, odd ribosomes, and small enigmatic genomes across a large radiation of phyla.</title>
        <authorList>
            <person name="Brown C.T."/>
            <person name="Hug L.A."/>
            <person name="Thomas B.C."/>
            <person name="Sharon I."/>
            <person name="Castelle C.J."/>
            <person name="Singh A."/>
            <person name="Wilkins M.J."/>
            <person name="Williams K.H."/>
            <person name="Banfield J.F."/>
        </authorList>
    </citation>
    <scope>NUCLEOTIDE SEQUENCE [LARGE SCALE GENOMIC DNA]</scope>
</reference>
<proteinExistence type="predicted"/>
<dbReference type="GO" id="GO:0006015">
    <property type="term" value="P:5-phosphoribose 1-diphosphate biosynthetic process"/>
    <property type="evidence" value="ECO:0007669"/>
    <property type="project" value="TreeGrafter"/>
</dbReference>
<keyword evidence="2" id="KW-0418">Kinase</keyword>
<sequence length="423" mass="47301">MGELFEHIPPEYALAIPPASAAYHPDLTSAFQARFGDRLLRTEFATFSNDMPLHLVGEAGKILLVSTFNGDNWREASVEIAYFGNALTDNPDEAGPNTRELGIFFPFADLRQDARTRKPIKDSVGRAIVKAQGVTDRALAKIIRHVAGAHFVCFVDMHNPWKSAKAFTEQDLDVINLSTNKILTEYLVANELLSSNLETTVVSTDMGIYLTAYDLSGKIGKAMNADKEPVPMVIFKKTRVGTDVIPEHIYGDLKGKRAIVIDDIIGSGTTLEETIEAILKYDPAELLIFIPHPVYAPKGYYEKLENILKIDKVKLLMVADTLPLVRQGISYPHPYLKFDGGKKVEVLKIHDWIAEKAHTILTARNIEEAIKILAEEIVELEDPYQLITEMTAITVTPEPNVAVYYEGQKYVPIPMYREIFRSP</sequence>
<dbReference type="PANTHER" id="PTHR10210">
    <property type="entry name" value="RIBOSE-PHOSPHATE DIPHOSPHOKINASE FAMILY MEMBER"/>
    <property type="match status" value="1"/>
</dbReference>
<feature type="domain" description="Phosphoribosyltransferase" evidence="1">
    <location>
        <begin position="196"/>
        <end position="312"/>
    </location>
</feature>
<dbReference type="Proteomes" id="UP000034320">
    <property type="component" value="Unassembled WGS sequence"/>
</dbReference>
<dbReference type="EMBL" id="LCDD01000008">
    <property type="protein sequence ID" value="KKS47174.1"/>
    <property type="molecule type" value="Genomic_DNA"/>
</dbReference>
<dbReference type="GO" id="GO:0002189">
    <property type="term" value="C:ribose phosphate diphosphokinase complex"/>
    <property type="evidence" value="ECO:0007669"/>
    <property type="project" value="TreeGrafter"/>
</dbReference>
<organism evidence="2 3">
    <name type="scientific">Candidatus Gottesmanbacteria bacterium GW2011_GWA2_42_18</name>
    <dbReference type="NCBI Taxonomy" id="1618442"/>
    <lineage>
        <taxon>Bacteria</taxon>
        <taxon>Candidatus Gottesmaniibacteriota</taxon>
    </lineage>
</organism>
<keyword evidence="2" id="KW-0808">Transferase</keyword>